<sequence length="100" mass="10427">MSCSRAWAGVLASAVWVVSTTELVGVHAKEGGERVFVLSQGAVRDVDDGGGSGERMLGIGEGGSRSFISSTNFPRNLFGLLSDFITARGSIDRLNCACTT</sequence>
<dbReference type="EMBL" id="WIUZ02000009">
    <property type="protein sequence ID" value="KAF9783790.1"/>
    <property type="molecule type" value="Genomic_DNA"/>
</dbReference>
<reference evidence="2" key="2">
    <citation type="submission" date="2020-11" db="EMBL/GenBank/DDBJ databases">
        <authorList>
            <consortium name="DOE Joint Genome Institute"/>
            <person name="Kuo A."/>
            <person name="Miyauchi S."/>
            <person name="Kiss E."/>
            <person name="Drula E."/>
            <person name="Kohler A."/>
            <person name="Sanchez-Garcia M."/>
            <person name="Andreopoulos B."/>
            <person name="Barry K.W."/>
            <person name="Bonito G."/>
            <person name="Buee M."/>
            <person name="Carver A."/>
            <person name="Chen C."/>
            <person name="Cichocki N."/>
            <person name="Clum A."/>
            <person name="Culley D."/>
            <person name="Crous P.W."/>
            <person name="Fauchery L."/>
            <person name="Girlanda M."/>
            <person name="Hayes R."/>
            <person name="Keri Z."/>
            <person name="Labutti K."/>
            <person name="Lipzen A."/>
            <person name="Lombard V."/>
            <person name="Magnuson J."/>
            <person name="Maillard F."/>
            <person name="Morin E."/>
            <person name="Murat C."/>
            <person name="Nolan M."/>
            <person name="Ohm R."/>
            <person name="Pangilinan J."/>
            <person name="Pereira M."/>
            <person name="Perotto S."/>
            <person name="Peter M."/>
            <person name="Riley R."/>
            <person name="Sitrit Y."/>
            <person name="Stielow B."/>
            <person name="Szollosi G."/>
            <person name="Zifcakova L."/>
            <person name="Stursova M."/>
            <person name="Spatafora J.W."/>
            <person name="Tedersoo L."/>
            <person name="Vaario L.-M."/>
            <person name="Yamada A."/>
            <person name="Yan M."/>
            <person name="Wang P."/>
            <person name="Xu J."/>
            <person name="Bruns T."/>
            <person name="Baldrian P."/>
            <person name="Vilgalys R."/>
            <person name="Henrissat B."/>
            <person name="Grigoriev I.V."/>
            <person name="Hibbett D."/>
            <person name="Nagy L.G."/>
            <person name="Martin F.M."/>
        </authorList>
    </citation>
    <scope>NUCLEOTIDE SEQUENCE</scope>
    <source>
        <strain evidence="2">UH-Tt-Lm1</strain>
    </source>
</reference>
<evidence type="ECO:0000313" key="3">
    <source>
        <dbReference type="Proteomes" id="UP000736335"/>
    </source>
</evidence>
<proteinExistence type="predicted"/>
<reference evidence="2" key="1">
    <citation type="journal article" date="2020" name="Nat. Commun.">
        <title>Large-scale genome sequencing of mycorrhizal fungi provides insights into the early evolution of symbiotic traits.</title>
        <authorList>
            <person name="Miyauchi S."/>
            <person name="Kiss E."/>
            <person name="Kuo A."/>
            <person name="Drula E."/>
            <person name="Kohler A."/>
            <person name="Sanchez-Garcia M."/>
            <person name="Morin E."/>
            <person name="Andreopoulos B."/>
            <person name="Barry K.W."/>
            <person name="Bonito G."/>
            <person name="Buee M."/>
            <person name="Carver A."/>
            <person name="Chen C."/>
            <person name="Cichocki N."/>
            <person name="Clum A."/>
            <person name="Culley D."/>
            <person name="Crous P.W."/>
            <person name="Fauchery L."/>
            <person name="Girlanda M."/>
            <person name="Hayes R.D."/>
            <person name="Keri Z."/>
            <person name="LaButti K."/>
            <person name="Lipzen A."/>
            <person name="Lombard V."/>
            <person name="Magnuson J."/>
            <person name="Maillard F."/>
            <person name="Murat C."/>
            <person name="Nolan M."/>
            <person name="Ohm R.A."/>
            <person name="Pangilinan J."/>
            <person name="Pereira M.F."/>
            <person name="Perotto S."/>
            <person name="Peter M."/>
            <person name="Pfister S."/>
            <person name="Riley R."/>
            <person name="Sitrit Y."/>
            <person name="Stielow J.B."/>
            <person name="Szollosi G."/>
            <person name="Zifcakova L."/>
            <person name="Stursova M."/>
            <person name="Spatafora J.W."/>
            <person name="Tedersoo L."/>
            <person name="Vaario L.M."/>
            <person name="Yamada A."/>
            <person name="Yan M."/>
            <person name="Wang P."/>
            <person name="Xu J."/>
            <person name="Bruns T."/>
            <person name="Baldrian P."/>
            <person name="Vilgalys R."/>
            <person name="Dunand C."/>
            <person name="Henrissat B."/>
            <person name="Grigoriev I.V."/>
            <person name="Hibbett D."/>
            <person name="Nagy L.G."/>
            <person name="Martin F.M."/>
        </authorList>
    </citation>
    <scope>NUCLEOTIDE SEQUENCE</scope>
    <source>
        <strain evidence="2">UH-Tt-Lm1</strain>
    </source>
</reference>
<evidence type="ECO:0000256" key="1">
    <source>
        <dbReference type="SAM" id="SignalP"/>
    </source>
</evidence>
<dbReference type="Proteomes" id="UP000736335">
    <property type="component" value="Unassembled WGS sequence"/>
</dbReference>
<protein>
    <recommendedName>
        <fullName evidence="4">Secreted protein</fullName>
    </recommendedName>
</protein>
<feature type="signal peptide" evidence="1">
    <location>
        <begin position="1"/>
        <end position="28"/>
    </location>
</feature>
<accession>A0A9P6HE20</accession>
<evidence type="ECO:0008006" key="4">
    <source>
        <dbReference type="Google" id="ProtNLM"/>
    </source>
</evidence>
<comment type="caution">
    <text evidence="2">The sequence shown here is derived from an EMBL/GenBank/DDBJ whole genome shotgun (WGS) entry which is preliminary data.</text>
</comment>
<feature type="chain" id="PRO_5040121576" description="Secreted protein" evidence="1">
    <location>
        <begin position="29"/>
        <end position="100"/>
    </location>
</feature>
<keyword evidence="1" id="KW-0732">Signal</keyword>
<gene>
    <name evidence="2" type="ORF">BJ322DRAFT_880274</name>
</gene>
<dbReference type="AlphaFoldDB" id="A0A9P6HE20"/>
<keyword evidence="3" id="KW-1185">Reference proteome</keyword>
<evidence type="ECO:0000313" key="2">
    <source>
        <dbReference type="EMBL" id="KAF9783790.1"/>
    </source>
</evidence>
<name>A0A9P6HE20_9AGAM</name>
<organism evidence="2 3">
    <name type="scientific">Thelephora terrestris</name>
    <dbReference type="NCBI Taxonomy" id="56493"/>
    <lineage>
        <taxon>Eukaryota</taxon>
        <taxon>Fungi</taxon>
        <taxon>Dikarya</taxon>
        <taxon>Basidiomycota</taxon>
        <taxon>Agaricomycotina</taxon>
        <taxon>Agaricomycetes</taxon>
        <taxon>Thelephorales</taxon>
        <taxon>Thelephoraceae</taxon>
        <taxon>Thelephora</taxon>
    </lineage>
</organism>